<comment type="caution">
    <text evidence="3">The sequence shown here is derived from an EMBL/GenBank/DDBJ whole genome shotgun (WGS) entry which is preliminary data.</text>
</comment>
<evidence type="ECO:0000313" key="3">
    <source>
        <dbReference type="EMBL" id="PXF45644.1"/>
    </source>
</evidence>
<feature type="chain" id="PRO_5015972029" evidence="2">
    <location>
        <begin position="18"/>
        <end position="153"/>
    </location>
</feature>
<gene>
    <name evidence="3" type="ORF">BWQ96_04548</name>
</gene>
<dbReference type="InterPro" id="IPR023222">
    <property type="entry name" value="PsbQ-like_dom_sf"/>
</dbReference>
<organism evidence="3 4">
    <name type="scientific">Gracilariopsis chorda</name>
    <dbReference type="NCBI Taxonomy" id="448386"/>
    <lineage>
        <taxon>Eukaryota</taxon>
        <taxon>Rhodophyta</taxon>
        <taxon>Florideophyceae</taxon>
        <taxon>Rhodymeniophycidae</taxon>
        <taxon>Gracilariales</taxon>
        <taxon>Gracilariaceae</taxon>
        <taxon>Gracilariopsis</taxon>
    </lineage>
</organism>
<keyword evidence="4" id="KW-1185">Reference proteome</keyword>
<feature type="signal peptide" evidence="2">
    <location>
        <begin position="1"/>
        <end position="17"/>
    </location>
</feature>
<name>A0A2V3IU47_9FLOR</name>
<sequence>MPRREALLVLCASVTSALLPSTQVKSEQYLPAGAAQFSRVLAAQKQWGSLKPVLQSGRTLDDSEWENLRTILRAIYQVSSDMEYIAKPWAADLKSSATQDIQKLRRTLKDMDQPAKQRQLEEFSNKYQEVQDLFESFFKTFSQASVGDVPDEL</sequence>
<evidence type="ECO:0000313" key="4">
    <source>
        <dbReference type="Proteomes" id="UP000247409"/>
    </source>
</evidence>
<dbReference type="OrthoDB" id="10382954at2759"/>
<protein>
    <submittedName>
        <fullName evidence="3">Uncharacterized protein</fullName>
    </submittedName>
</protein>
<keyword evidence="2" id="KW-0732">Signal</keyword>
<dbReference type="Proteomes" id="UP000247409">
    <property type="component" value="Unassembled WGS sequence"/>
</dbReference>
<accession>A0A2V3IU47</accession>
<evidence type="ECO:0000256" key="1">
    <source>
        <dbReference type="ARBA" id="ARBA00023078"/>
    </source>
</evidence>
<evidence type="ECO:0000256" key="2">
    <source>
        <dbReference type="SAM" id="SignalP"/>
    </source>
</evidence>
<proteinExistence type="predicted"/>
<dbReference type="Gene3D" id="1.20.120.290">
    <property type="entry name" value="Oxygen-evolving enhancer protein 3 (PsbQ), four-helix up-down bundle"/>
    <property type="match status" value="1"/>
</dbReference>
<dbReference type="AlphaFoldDB" id="A0A2V3IU47"/>
<dbReference type="SUPFAM" id="SSF101112">
    <property type="entry name" value="Oxygen-evolving enhancer protein 3"/>
    <property type="match status" value="1"/>
</dbReference>
<dbReference type="EMBL" id="NBIV01000055">
    <property type="protein sequence ID" value="PXF45644.1"/>
    <property type="molecule type" value="Genomic_DNA"/>
</dbReference>
<keyword evidence="1" id="KW-0793">Thylakoid</keyword>
<reference evidence="3 4" key="1">
    <citation type="journal article" date="2018" name="Mol. Biol. Evol.">
        <title>Analysis of the draft genome of the red seaweed Gracilariopsis chorda provides insights into genome size evolution in Rhodophyta.</title>
        <authorList>
            <person name="Lee J."/>
            <person name="Yang E.C."/>
            <person name="Graf L."/>
            <person name="Yang J.H."/>
            <person name="Qiu H."/>
            <person name="Zel Zion U."/>
            <person name="Chan C.X."/>
            <person name="Stephens T.G."/>
            <person name="Weber A.P.M."/>
            <person name="Boo G.H."/>
            <person name="Boo S.M."/>
            <person name="Kim K.M."/>
            <person name="Shin Y."/>
            <person name="Jung M."/>
            <person name="Lee S.J."/>
            <person name="Yim H.S."/>
            <person name="Lee J.H."/>
            <person name="Bhattacharya D."/>
            <person name="Yoon H.S."/>
        </authorList>
    </citation>
    <scope>NUCLEOTIDE SEQUENCE [LARGE SCALE GENOMIC DNA]</scope>
    <source>
        <strain evidence="3 4">SKKU-2015</strain>
        <tissue evidence="3">Whole body</tissue>
    </source>
</reference>